<dbReference type="EMBL" id="BARS01051008">
    <property type="protein sequence ID" value="GAG52839.1"/>
    <property type="molecule type" value="Genomic_DNA"/>
</dbReference>
<protein>
    <recommendedName>
        <fullName evidence="1">PD-(D/E)XK endonuclease-like domain-containing protein</fullName>
    </recommendedName>
</protein>
<dbReference type="Pfam" id="PF12705">
    <property type="entry name" value="PDDEXK_1"/>
    <property type="match status" value="1"/>
</dbReference>
<organism evidence="2">
    <name type="scientific">marine sediment metagenome</name>
    <dbReference type="NCBI Taxonomy" id="412755"/>
    <lineage>
        <taxon>unclassified sequences</taxon>
        <taxon>metagenomes</taxon>
        <taxon>ecological metagenomes</taxon>
    </lineage>
</organism>
<reference evidence="2" key="1">
    <citation type="journal article" date="2014" name="Front. Microbiol.">
        <title>High frequency of phylogenetically diverse reductive dehalogenase-homologous genes in deep subseafloor sedimentary metagenomes.</title>
        <authorList>
            <person name="Kawai M."/>
            <person name="Futagami T."/>
            <person name="Toyoda A."/>
            <person name="Takaki Y."/>
            <person name="Nishi S."/>
            <person name="Hori S."/>
            <person name="Arai W."/>
            <person name="Tsubouchi T."/>
            <person name="Morono Y."/>
            <person name="Uchiyama I."/>
            <person name="Ito T."/>
            <person name="Fujiyama A."/>
            <person name="Inagaki F."/>
            <person name="Takami H."/>
        </authorList>
    </citation>
    <scope>NUCLEOTIDE SEQUENCE</scope>
    <source>
        <strain evidence="2">Expedition CK06-06</strain>
    </source>
</reference>
<comment type="caution">
    <text evidence="2">The sequence shown here is derived from an EMBL/GenBank/DDBJ whole genome shotgun (WGS) entry which is preliminary data.</text>
</comment>
<name>X0YAJ3_9ZZZZ</name>
<gene>
    <name evidence="2" type="ORF">S01H1_76046</name>
</gene>
<dbReference type="Gene3D" id="3.90.320.10">
    <property type="match status" value="1"/>
</dbReference>
<accession>X0YAJ3</accession>
<dbReference type="AlphaFoldDB" id="X0YAJ3"/>
<evidence type="ECO:0000259" key="1">
    <source>
        <dbReference type="Pfam" id="PF12705"/>
    </source>
</evidence>
<evidence type="ECO:0000313" key="2">
    <source>
        <dbReference type="EMBL" id="GAG52839.1"/>
    </source>
</evidence>
<proteinExistence type="predicted"/>
<sequence>SYVSPSRLGLWIRCPLAFRFRYIDGIKSPTTQSLFVGKMCHSGLEAFYRHRQLGVTLGAEDVAKRMIDGWDEAVAEEGMRFATETDEMKAKLQTVDLVAAYLAHIPEDEPRPLAVEATMEAPLVDPLTGEDFGISLLGIVDLVLDGQQGPVITDFKTAARGGTPAEITHEIQLSSYSYLFRRLDGRAEAGLEIRSLVKTKTPKIEFHHYDARSDAHFKRLFGAIREYLDALDTGRF</sequence>
<feature type="domain" description="PD-(D/E)XK endonuclease-like" evidence="1">
    <location>
        <begin position="3"/>
        <end position="236"/>
    </location>
</feature>
<feature type="non-terminal residue" evidence="2">
    <location>
        <position position="236"/>
    </location>
</feature>
<dbReference type="InterPro" id="IPR011604">
    <property type="entry name" value="PDDEXK-like_dom_sf"/>
</dbReference>
<dbReference type="InterPro" id="IPR038726">
    <property type="entry name" value="PDDEXK_AddAB-type"/>
</dbReference>
<feature type="non-terminal residue" evidence="2">
    <location>
        <position position="1"/>
    </location>
</feature>